<evidence type="ECO:0000313" key="3">
    <source>
        <dbReference type="Proteomes" id="UP000193719"/>
    </source>
</evidence>
<proteinExistence type="predicted"/>
<evidence type="ECO:0000256" key="1">
    <source>
        <dbReference type="SAM" id="MobiDB-lite"/>
    </source>
</evidence>
<dbReference type="OrthoDB" id="2158946at2759"/>
<evidence type="ECO:0000313" key="2">
    <source>
        <dbReference type="EMBL" id="ORX59306.1"/>
    </source>
</evidence>
<dbReference type="STRING" id="1754191.A0A1Y1VMD5"/>
<reference evidence="2 3" key="2">
    <citation type="submission" date="2016-08" db="EMBL/GenBank/DDBJ databases">
        <title>Pervasive Adenine N6-methylation of Active Genes in Fungi.</title>
        <authorList>
            <consortium name="DOE Joint Genome Institute"/>
            <person name="Mondo S.J."/>
            <person name="Dannebaum R.O."/>
            <person name="Kuo R.C."/>
            <person name="Labutti K."/>
            <person name="Haridas S."/>
            <person name="Kuo A."/>
            <person name="Salamov A."/>
            <person name="Ahrendt S.R."/>
            <person name="Lipzen A."/>
            <person name="Sullivan W."/>
            <person name="Andreopoulos W.B."/>
            <person name="Clum A."/>
            <person name="Lindquist E."/>
            <person name="Daum C."/>
            <person name="Ramamoorthy G.K."/>
            <person name="Gryganskyi A."/>
            <person name="Culley D."/>
            <person name="Magnuson J.K."/>
            <person name="James T.Y."/>
            <person name="O'Malley M.A."/>
            <person name="Stajich J.E."/>
            <person name="Spatafora J.W."/>
            <person name="Visel A."/>
            <person name="Grigoriev I.V."/>
        </authorList>
    </citation>
    <scope>NUCLEOTIDE SEQUENCE [LARGE SCALE GENOMIC DNA]</scope>
    <source>
        <strain evidence="3">finn</strain>
    </source>
</reference>
<dbReference type="Proteomes" id="UP000193719">
    <property type="component" value="Unassembled WGS sequence"/>
</dbReference>
<organism evidence="2 3">
    <name type="scientific">Piromyces finnis</name>
    <dbReference type="NCBI Taxonomy" id="1754191"/>
    <lineage>
        <taxon>Eukaryota</taxon>
        <taxon>Fungi</taxon>
        <taxon>Fungi incertae sedis</taxon>
        <taxon>Chytridiomycota</taxon>
        <taxon>Chytridiomycota incertae sedis</taxon>
        <taxon>Neocallimastigomycetes</taxon>
        <taxon>Neocallimastigales</taxon>
        <taxon>Neocallimastigaceae</taxon>
        <taxon>Piromyces</taxon>
    </lineage>
</organism>
<comment type="caution">
    <text evidence="2">The sequence shown here is derived from an EMBL/GenBank/DDBJ whole genome shotgun (WGS) entry which is preliminary data.</text>
</comment>
<dbReference type="EMBL" id="MCFH01000003">
    <property type="protein sequence ID" value="ORX59306.1"/>
    <property type="molecule type" value="Genomic_DNA"/>
</dbReference>
<accession>A0A1Y1VMD5</accession>
<sequence>MTTQVMNSQYDLLKEEDISYNAWNQFTQLKDSQTKVKPTYRVVHNEVEEEYDEETLVGSAWCKFCEIKEHVQKKPEYKIVSKEEEIQEEIDGAWKAFIEDKEKNATKKTEYIKVSEEKDDTEEETVIDGAWKEFIDIKSVPTKKTEYIKITEDDFDNEEETNQEEFEGSAWNNFKTIESEEKSIKKQQNAYESPKKAQRVKIHLADCAWNEFVTSDRGLFEKYEKYLERVEDDIIVLDETFAEEESADSGASIINEGETIVISDSFMKEIENKNEVEEVKPSKEVKVDEEVKEEVKPTEEVKAVEEAKEEVKPTEEVKVAEEAKEEVKVAKETKEEVKSDEKPLKKKGKLSKFMKKTKKILKKIFSHKKKENKSKN</sequence>
<keyword evidence="3" id="KW-1185">Reference proteome</keyword>
<feature type="region of interest" description="Disordered" evidence="1">
    <location>
        <begin position="306"/>
        <end position="348"/>
    </location>
</feature>
<feature type="compositionally biased region" description="Basic and acidic residues" evidence="1">
    <location>
        <begin position="306"/>
        <end position="343"/>
    </location>
</feature>
<reference evidence="2 3" key="1">
    <citation type="submission" date="2016-08" db="EMBL/GenBank/DDBJ databases">
        <title>Genomes of anaerobic fungi encode conserved fungal cellulosomes for biomass hydrolysis.</title>
        <authorList>
            <consortium name="DOE Joint Genome Institute"/>
            <person name="Haitjema C.H."/>
            <person name="Gilmore S.P."/>
            <person name="Henske J.K."/>
            <person name="Solomon K.V."/>
            <person name="De Groot R."/>
            <person name="Kuo A."/>
            <person name="Mondo S.J."/>
            <person name="Salamov A.A."/>
            <person name="Labutti K."/>
            <person name="Zhao Z."/>
            <person name="Chiniquy J."/>
            <person name="Barry K."/>
            <person name="Brewer H.M."/>
            <person name="Purvine S.O."/>
            <person name="Wright A.T."/>
            <person name="Boxma B."/>
            <person name="Van Alen T."/>
            <person name="Hackstein J.H."/>
            <person name="Baker S.E."/>
            <person name="Grigoriev I.V."/>
            <person name="O'Malley M.A."/>
        </authorList>
    </citation>
    <scope>NUCLEOTIDE SEQUENCE [LARGE SCALE GENOMIC DNA]</scope>
    <source>
        <strain evidence="3">finn</strain>
    </source>
</reference>
<gene>
    <name evidence="2" type="ORF">BCR36DRAFT_366487</name>
</gene>
<dbReference type="AlphaFoldDB" id="A0A1Y1VMD5"/>
<name>A0A1Y1VMD5_9FUNG</name>
<protein>
    <submittedName>
        <fullName evidence="2">Uncharacterized protein</fullName>
    </submittedName>
</protein>